<evidence type="ECO:0000313" key="1">
    <source>
        <dbReference type="EMBL" id="GAA5130014.1"/>
    </source>
</evidence>
<accession>A0ABP9NQF6</accession>
<name>A0ABP9NQF6_9PSEU</name>
<evidence type="ECO:0000313" key="2">
    <source>
        <dbReference type="Proteomes" id="UP001500804"/>
    </source>
</evidence>
<dbReference type="EMBL" id="BAABJO010000021">
    <property type="protein sequence ID" value="GAA5130014.1"/>
    <property type="molecule type" value="Genomic_DNA"/>
</dbReference>
<organism evidence="1 2">
    <name type="scientific">Pseudonocardia adelaidensis</name>
    <dbReference type="NCBI Taxonomy" id="648754"/>
    <lineage>
        <taxon>Bacteria</taxon>
        <taxon>Bacillati</taxon>
        <taxon>Actinomycetota</taxon>
        <taxon>Actinomycetes</taxon>
        <taxon>Pseudonocardiales</taxon>
        <taxon>Pseudonocardiaceae</taxon>
        <taxon>Pseudonocardia</taxon>
    </lineage>
</organism>
<comment type="caution">
    <text evidence="1">The sequence shown here is derived from an EMBL/GenBank/DDBJ whole genome shotgun (WGS) entry which is preliminary data.</text>
</comment>
<proteinExistence type="predicted"/>
<keyword evidence="2" id="KW-1185">Reference proteome</keyword>
<sequence length="96" mass="10303">MSLRLPVAVLGSILGPATIGLTRREHDVQFGKLVDKAWEDKSAAEILKAPPSALEGLSERHDEALKEIGIKTVGDLGKWKYASRAAALVALAELDK</sequence>
<protein>
    <submittedName>
        <fullName evidence="1">Uncharacterized protein</fullName>
    </submittedName>
</protein>
<reference evidence="2" key="1">
    <citation type="journal article" date="2019" name="Int. J. Syst. Evol. Microbiol.">
        <title>The Global Catalogue of Microorganisms (GCM) 10K type strain sequencing project: providing services to taxonomists for standard genome sequencing and annotation.</title>
        <authorList>
            <consortium name="The Broad Institute Genomics Platform"/>
            <consortium name="The Broad Institute Genome Sequencing Center for Infectious Disease"/>
            <person name="Wu L."/>
            <person name="Ma J."/>
        </authorList>
    </citation>
    <scope>NUCLEOTIDE SEQUENCE [LARGE SCALE GENOMIC DNA]</scope>
    <source>
        <strain evidence="2">JCM 18302</strain>
    </source>
</reference>
<dbReference type="Proteomes" id="UP001500804">
    <property type="component" value="Unassembled WGS sequence"/>
</dbReference>
<gene>
    <name evidence="1" type="ORF">GCM10023320_51380</name>
</gene>